<protein>
    <submittedName>
        <fullName evidence="1">Uncharacterized protein</fullName>
    </submittedName>
</protein>
<evidence type="ECO:0000313" key="1">
    <source>
        <dbReference type="EMBL" id="MCY4745647.1"/>
    </source>
</evidence>
<organism evidence="1 2">
    <name type="scientific">Roseateles hydrophilus</name>
    <dbReference type="NCBI Taxonomy" id="2975054"/>
    <lineage>
        <taxon>Bacteria</taxon>
        <taxon>Pseudomonadati</taxon>
        <taxon>Pseudomonadota</taxon>
        <taxon>Betaproteobacteria</taxon>
        <taxon>Burkholderiales</taxon>
        <taxon>Sphaerotilaceae</taxon>
        <taxon>Roseateles</taxon>
    </lineage>
</organism>
<evidence type="ECO:0000313" key="2">
    <source>
        <dbReference type="Proteomes" id="UP001076464"/>
    </source>
</evidence>
<proteinExistence type="predicted"/>
<accession>A0ACC6CBA6</accession>
<dbReference type="Proteomes" id="UP001076464">
    <property type="component" value="Unassembled WGS sequence"/>
</dbReference>
<keyword evidence="2" id="KW-1185">Reference proteome</keyword>
<sequence>MHLPSLIPAAASVAERYITLKRAQPSRTYDYAKRGMFGLPVFETELHAPKCKSGESWIYFAVAEGANPMALQARERLYVGAQTQDRMFRGDGMRGENFHHAQMRAGNGSDTPHAFLLSGKSIVIYRSASQRLASAVNADPALARLRTLTEQPRTARQHLGWWYEQYVLLSEPGQWRWNTAPADSTLASLLGRQ</sequence>
<dbReference type="EMBL" id="JAPPUY010000003">
    <property type="protein sequence ID" value="MCY4745647.1"/>
    <property type="molecule type" value="Genomic_DNA"/>
</dbReference>
<name>A0ACC6CBA6_9BURK</name>
<reference evidence="1" key="1">
    <citation type="submission" date="2022-08" db="EMBL/GenBank/DDBJ databases">
        <title>Genome sequencing of Pelomonas sp. UHG3.</title>
        <authorList>
            <person name="So Y."/>
        </authorList>
    </citation>
    <scope>NUCLEOTIDE SEQUENCE</scope>
    <source>
        <strain evidence="1">UHG3</strain>
    </source>
</reference>
<comment type="caution">
    <text evidence="1">The sequence shown here is derived from an EMBL/GenBank/DDBJ whole genome shotgun (WGS) entry which is preliminary data.</text>
</comment>
<gene>
    <name evidence="1" type="ORF">NYO99_11745</name>
</gene>